<keyword evidence="1" id="KW-0472">Membrane</keyword>
<dbReference type="KEGG" id="mmil:sm9_1967"/>
<dbReference type="Proteomes" id="UP000067738">
    <property type="component" value="Chromosome"/>
</dbReference>
<dbReference type="AlphaFoldDB" id="A0A0U2SLH6"/>
<evidence type="ECO:0000313" key="2">
    <source>
        <dbReference type="EMBL" id="ALT69733.1"/>
    </source>
</evidence>
<evidence type="ECO:0000256" key="1">
    <source>
        <dbReference type="SAM" id="Phobius"/>
    </source>
</evidence>
<dbReference type="PATRIC" id="fig|230361.4.peg.2031"/>
<dbReference type="EMBL" id="CP011266">
    <property type="protein sequence ID" value="ALT69733.1"/>
    <property type="molecule type" value="Genomic_DNA"/>
</dbReference>
<accession>A0A0U2SLH6</accession>
<gene>
    <name evidence="2" type="ORF">sm9_1967</name>
</gene>
<keyword evidence="1" id="KW-1133">Transmembrane helix</keyword>
<sequence length="170" mass="19829">MDKRYLLIIVIILICSVNLFLISNSSDIIGGASVNFKDYTFSIPKNFDLLSSDDQYVKLNNPEIGRVLITYDDIRQDNDYKHRMDYLENHSDMTILRNGTLNIGNTTVYSVFFQRQDSNSIINDSSFIFDQYGHRFTISVSGYDYSSYNETVDTVIFLIESLRHNYKFNY</sequence>
<protein>
    <submittedName>
        <fullName evidence="2">Uncharacterized protein</fullName>
    </submittedName>
</protein>
<keyword evidence="1" id="KW-0812">Transmembrane</keyword>
<proteinExistence type="predicted"/>
<dbReference type="GeneID" id="26736921"/>
<organism evidence="2 3">
    <name type="scientific">Methanobrevibacter millerae</name>
    <dbReference type="NCBI Taxonomy" id="230361"/>
    <lineage>
        <taxon>Archaea</taxon>
        <taxon>Methanobacteriati</taxon>
        <taxon>Methanobacteriota</taxon>
        <taxon>Methanomada group</taxon>
        <taxon>Methanobacteria</taxon>
        <taxon>Methanobacteriales</taxon>
        <taxon>Methanobacteriaceae</taxon>
        <taxon>Methanobrevibacter</taxon>
    </lineage>
</organism>
<reference evidence="2 3" key="1">
    <citation type="submission" date="2015-04" db="EMBL/GenBank/DDBJ databases">
        <title>The complete genome sequence of the rumen methanogen Methanobrevibacter millerae SM9.</title>
        <authorList>
            <person name="Leahy S.C."/>
            <person name="Kelly W.J."/>
            <person name="Pacheco D.M."/>
            <person name="Li D."/>
            <person name="Altermann E."/>
            <person name="Attwood G.T."/>
        </authorList>
    </citation>
    <scope>NUCLEOTIDE SEQUENCE [LARGE SCALE GENOMIC DNA]</scope>
    <source>
        <strain evidence="2 3">SM9</strain>
    </source>
</reference>
<name>A0A0U2SLH6_9EURY</name>
<feature type="transmembrane region" description="Helical" evidence="1">
    <location>
        <begin position="5"/>
        <end position="23"/>
    </location>
</feature>
<keyword evidence="3" id="KW-1185">Reference proteome</keyword>
<evidence type="ECO:0000313" key="3">
    <source>
        <dbReference type="Proteomes" id="UP000067738"/>
    </source>
</evidence>
<dbReference type="RefSeq" id="WP_058739951.1">
    <property type="nucleotide sequence ID" value="NZ_CP011266.1"/>
</dbReference>